<comment type="similarity">
    <text evidence="2">Belongs to the EamA transporter family.</text>
</comment>
<dbReference type="PANTHER" id="PTHR42920">
    <property type="entry name" value="OS03G0707200 PROTEIN-RELATED"/>
    <property type="match status" value="1"/>
</dbReference>
<feature type="transmembrane region" description="Helical" evidence="7">
    <location>
        <begin position="278"/>
        <end position="296"/>
    </location>
</feature>
<feature type="transmembrane region" description="Helical" evidence="7">
    <location>
        <begin position="111"/>
        <end position="130"/>
    </location>
</feature>
<evidence type="ECO:0000256" key="4">
    <source>
        <dbReference type="ARBA" id="ARBA00022692"/>
    </source>
</evidence>
<sequence length="308" mass="32810">MKQQFESVRSGFLLLLAAFIWGIAFVAQSVGMDYMGPCTFNASRFLIGGVVLLPVIWTKERMEEKKGATGAPAKKKKFGALLPGGVCCGIALCAASLLQQFGIRYTSVGKAGFLTTLYIVIVPLLGIFVRRIPGVKVWCSVVVALIGMYLLCISGSVRIGLGDGLVIGCAFVFSIHILVVDHFAEQVDGVKLSCLQFLTSGVICLVLAFLTEHPSWNALFAGIVPVLYAGVLSSGVGYTLQVVGQKKVEPTAASLLLSMESVFSVLAGWVILGQKLSARELLGCALVFTAVICVQLPDKKKTKQVETA</sequence>
<feature type="transmembrane region" description="Helical" evidence="7">
    <location>
        <begin position="190"/>
        <end position="210"/>
    </location>
</feature>
<feature type="domain" description="EamA" evidence="8">
    <location>
        <begin position="12"/>
        <end position="151"/>
    </location>
</feature>
<comment type="subcellular location">
    <subcellularLocation>
        <location evidence="1">Cell membrane</location>
        <topology evidence="1">Multi-pass membrane protein</topology>
    </subcellularLocation>
</comment>
<feature type="transmembrane region" description="Helical" evidence="7">
    <location>
        <begin position="252"/>
        <end position="272"/>
    </location>
</feature>
<dbReference type="AlphaFoldDB" id="A0AAE3AT08"/>
<evidence type="ECO:0000256" key="2">
    <source>
        <dbReference type="ARBA" id="ARBA00007362"/>
    </source>
</evidence>
<keyword evidence="3" id="KW-1003">Cell membrane</keyword>
<dbReference type="Proteomes" id="UP001199355">
    <property type="component" value="Unassembled WGS sequence"/>
</dbReference>
<dbReference type="InterPro" id="IPR000620">
    <property type="entry name" value="EamA_dom"/>
</dbReference>
<evidence type="ECO:0000256" key="5">
    <source>
        <dbReference type="ARBA" id="ARBA00022989"/>
    </source>
</evidence>
<keyword evidence="4 7" id="KW-0812">Transmembrane</keyword>
<dbReference type="GO" id="GO:0005886">
    <property type="term" value="C:plasma membrane"/>
    <property type="evidence" value="ECO:0007669"/>
    <property type="project" value="UniProtKB-SubCell"/>
</dbReference>
<gene>
    <name evidence="9" type="ORF">LKD45_00760</name>
</gene>
<feature type="transmembrane region" description="Helical" evidence="7">
    <location>
        <begin position="78"/>
        <end position="99"/>
    </location>
</feature>
<dbReference type="SUPFAM" id="SSF103481">
    <property type="entry name" value="Multidrug resistance efflux transporter EmrE"/>
    <property type="match status" value="2"/>
</dbReference>
<keyword evidence="6 7" id="KW-0472">Membrane</keyword>
<evidence type="ECO:0000256" key="7">
    <source>
        <dbReference type="SAM" id="Phobius"/>
    </source>
</evidence>
<reference evidence="9 10" key="1">
    <citation type="submission" date="2021-10" db="EMBL/GenBank/DDBJ databases">
        <title>Anaerobic single-cell dispensing facilitates the cultivation of human gut bacteria.</title>
        <authorList>
            <person name="Afrizal A."/>
        </authorList>
    </citation>
    <scope>NUCLEOTIDE SEQUENCE [LARGE SCALE GENOMIC DNA]</scope>
    <source>
        <strain evidence="9 10">CLA-AA-H244</strain>
    </source>
</reference>
<feature type="transmembrane region" description="Helical" evidence="7">
    <location>
        <begin position="216"/>
        <end position="240"/>
    </location>
</feature>
<feature type="transmembrane region" description="Helical" evidence="7">
    <location>
        <begin position="42"/>
        <end position="58"/>
    </location>
</feature>
<accession>A0AAE3AT08</accession>
<dbReference type="InterPro" id="IPR051258">
    <property type="entry name" value="Diverse_Substrate_Transporter"/>
</dbReference>
<feature type="transmembrane region" description="Helical" evidence="7">
    <location>
        <begin position="137"/>
        <end position="159"/>
    </location>
</feature>
<dbReference type="Gene3D" id="1.10.3730.20">
    <property type="match status" value="1"/>
</dbReference>
<name>A0AAE3AT08_9FIRM</name>
<dbReference type="Pfam" id="PF00892">
    <property type="entry name" value="EamA"/>
    <property type="match status" value="2"/>
</dbReference>
<feature type="transmembrane region" description="Helical" evidence="7">
    <location>
        <begin position="12"/>
        <end position="30"/>
    </location>
</feature>
<dbReference type="RefSeq" id="WP_308727457.1">
    <property type="nucleotide sequence ID" value="NZ_JAJEQF010000001.1"/>
</dbReference>
<evidence type="ECO:0000256" key="6">
    <source>
        <dbReference type="ARBA" id="ARBA00023136"/>
    </source>
</evidence>
<organism evidence="9 10">
    <name type="scientific">Gallintestinimicrobium propionicum</name>
    <dbReference type="NCBI Taxonomy" id="2981770"/>
    <lineage>
        <taxon>Bacteria</taxon>
        <taxon>Bacillati</taxon>
        <taxon>Bacillota</taxon>
        <taxon>Clostridia</taxon>
        <taxon>Lachnospirales</taxon>
        <taxon>Lachnospiraceae</taxon>
        <taxon>Gallintestinimicrobium</taxon>
    </lineage>
</organism>
<evidence type="ECO:0000259" key="8">
    <source>
        <dbReference type="Pfam" id="PF00892"/>
    </source>
</evidence>
<protein>
    <submittedName>
        <fullName evidence="9">DMT family transporter</fullName>
    </submittedName>
</protein>
<feature type="domain" description="EamA" evidence="8">
    <location>
        <begin position="161"/>
        <end position="294"/>
    </location>
</feature>
<evidence type="ECO:0000313" key="10">
    <source>
        <dbReference type="Proteomes" id="UP001199355"/>
    </source>
</evidence>
<proteinExistence type="inferred from homology"/>
<evidence type="ECO:0000313" key="9">
    <source>
        <dbReference type="EMBL" id="MCC2166241.1"/>
    </source>
</evidence>
<feature type="transmembrane region" description="Helical" evidence="7">
    <location>
        <begin position="165"/>
        <end position="183"/>
    </location>
</feature>
<keyword evidence="10" id="KW-1185">Reference proteome</keyword>
<comment type="caution">
    <text evidence="9">The sequence shown here is derived from an EMBL/GenBank/DDBJ whole genome shotgun (WGS) entry which is preliminary data.</text>
</comment>
<keyword evidence="5 7" id="KW-1133">Transmembrane helix</keyword>
<evidence type="ECO:0000256" key="1">
    <source>
        <dbReference type="ARBA" id="ARBA00004651"/>
    </source>
</evidence>
<dbReference type="PANTHER" id="PTHR42920:SF5">
    <property type="entry name" value="EAMA DOMAIN-CONTAINING PROTEIN"/>
    <property type="match status" value="1"/>
</dbReference>
<dbReference type="EMBL" id="JAJEQF010000001">
    <property type="protein sequence ID" value="MCC2166241.1"/>
    <property type="molecule type" value="Genomic_DNA"/>
</dbReference>
<evidence type="ECO:0000256" key="3">
    <source>
        <dbReference type="ARBA" id="ARBA00022475"/>
    </source>
</evidence>
<dbReference type="InterPro" id="IPR037185">
    <property type="entry name" value="EmrE-like"/>
</dbReference>